<reference evidence="2" key="1">
    <citation type="submission" date="2017-05" db="EMBL/GenBank/DDBJ databases">
        <authorList>
            <consortium name="The Broad Institute Genomics Platform"/>
            <consortium name="The Broad Institute Genomic Center for Infectious Diseases"/>
            <person name="Earl A."/>
            <person name="Manson A."/>
            <person name="Schwartman J."/>
            <person name="Gilmore M."/>
            <person name="Abouelleil A."/>
            <person name="Cao P."/>
            <person name="Chapman S."/>
            <person name="Cusick C."/>
            <person name="Shea T."/>
            <person name="Young S."/>
            <person name="Neafsey D."/>
            <person name="Nusbaum C."/>
            <person name="Birren B."/>
        </authorList>
    </citation>
    <scope>NUCLEOTIDE SEQUENCE</scope>
    <source>
        <strain evidence="2">9E7_DIV0242</strain>
    </source>
</reference>
<dbReference type="Pfam" id="PF18710">
    <property type="entry name" value="ComR_TPR"/>
    <property type="match status" value="1"/>
</dbReference>
<dbReference type="SMART" id="SM00530">
    <property type="entry name" value="HTH_XRE"/>
    <property type="match status" value="1"/>
</dbReference>
<sequence>MDIKVELGKKIRLLREKKGLTREDFCDDELELTVRQLTRIEAGQSLPTLPKLTFISQRLAIPIHHLIDEEYYELPKRYLQLKQRLYKLYTYKEEERIAKKEQTFDEIYENYYDQLPEEEQLSIDVQQASMDVHLAENADFGDGILHDYLYQILQKKEYSINDLLIIELYFHCIHFKDYDEQLFMTLSDKVIEQVDYSVDVELFLLIKVLLVAISVFIEYDNYDRLIGAVKVANLIMQTNQDFQKKPAVDVFEGKYWLFSQGDVNRAEQKYLDGAQCAKLFGDVTLSEKILKELEMDLKTFNEKQ</sequence>
<name>A0AAQ3VV37_9ENTE</name>
<dbReference type="PROSITE" id="PS50943">
    <property type="entry name" value="HTH_CROC1"/>
    <property type="match status" value="1"/>
</dbReference>
<dbReference type="CDD" id="cd00093">
    <property type="entry name" value="HTH_XRE"/>
    <property type="match status" value="1"/>
</dbReference>
<dbReference type="InterPro" id="IPR011990">
    <property type="entry name" value="TPR-like_helical_dom_sf"/>
</dbReference>
<dbReference type="AlphaFoldDB" id="A0AAQ3VV37"/>
<dbReference type="Proteomes" id="UP000195141">
    <property type="component" value="Chromosome"/>
</dbReference>
<dbReference type="EMBL" id="CP147247">
    <property type="protein sequence ID" value="WYJ90585.1"/>
    <property type="molecule type" value="Genomic_DNA"/>
</dbReference>
<reference evidence="2" key="2">
    <citation type="submission" date="2024-03" db="EMBL/GenBank/DDBJ databases">
        <title>The Genome Sequence of Enterococcus sp. DIV0242b.</title>
        <authorList>
            <consortium name="The Broad Institute Genomics Platform"/>
            <consortium name="The Broad Institute Microbial Omics Core"/>
            <consortium name="The Broad Institute Genomic Center for Infectious Diseases"/>
            <person name="Earl A."/>
            <person name="Manson A."/>
            <person name="Gilmore M."/>
            <person name="Schwartman J."/>
            <person name="Shea T."/>
            <person name="Abouelleil A."/>
            <person name="Cao P."/>
            <person name="Chapman S."/>
            <person name="Cusick C."/>
            <person name="Young S."/>
            <person name="Neafsey D."/>
            <person name="Nusbaum C."/>
            <person name="Birren B."/>
        </authorList>
    </citation>
    <scope>NUCLEOTIDE SEQUENCE</scope>
    <source>
        <strain evidence="2">9E7_DIV0242</strain>
    </source>
</reference>
<gene>
    <name evidence="2" type="ORF">A5888_002342</name>
</gene>
<dbReference type="PANTHER" id="PTHR37038">
    <property type="entry name" value="TRANSCRIPTIONAL REGULATOR-RELATED"/>
    <property type="match status" value="1"/>
</dbReference>
<evidence type="ECO:0000313" key="3">
    <source>
        <dbReference type="Proteomes" id="UP000195141"/>
    </source>
</evidence>
<proteinExistence type="predicted"/>
<dbReference type="PANTHER" id="PTHR37038:SF14">
    <property type="entry name" value="TRANSCRIPTIONAL ACTIVATOR"/>
    <property type="match status" value="1"/>
</dbReference>
<dbReference type="RefSeq" id="WP_339101628.1">
    <property type="nucleotide sequence ID" value="NZ_CP147247.1"/>
</dbReference>
<keyword evidence="3" id="KW-1185">Reference proteome</keyword>
<dbReference type="SUPFAM" id="SSF47413">
    <property type="entry name" value="lambda repressor-like DNA-binding domains"/>
    <property type="match status" value="1"/>
</dbReference>
<organism evidence="2 3">
    <name type="scientific">Candidatus Enterococcus clewellii</name>
    <dbReference type="NCBI Taxonomy" id="1834193"/>
    <lineage>
        <taxon>Bacteria</taxon>
        <taxon>Bacillati</taxon>
        <taxon>Bacillota</taxon>
        <taxon>Bacilli</taxon>
        <taxon>Lactobacillales</taxon>
        <taxon>Enterococcaceae</taxon>
        <taxon>Enterococcus</taxon>
    </lineage>
</organism>
<dbReference type="Pfam" id="PF01381">
    <property type="entry name" value="HTH_3"/>
    <property type="match status" value="1"/>
</dbReference>
<dbReference type="InterPro" id="IPR001387">
    <property type="entry name" value="Cro/C1-type_HTH"/>
</dbReference>
<evidence type="ECO:0000313" key="2">
    <source>
        <dbReference type="EMBL" id="WYJ90585.1"/>
    </source>
</evidence>
<dbReference type="Gene3D" id="1.25.40.10">
    <property type="entry name" value="Tetratricopeptide repeat domain"/>
    <property type="match status" value="1"/>
</dbReference>
<feature type="domain" description="HTH cro/C1-type" evidence="1">
    <location>
        <begin position="11"/>
        <end position="66"/>
    </location>
</feature>
<dbReference type="GO" id="GO:0003677">
    <property type="term" value="F:DNA binding"/>
    <property type="evidence" value="ECO:0007669"/>
    <property type="project" value="InterPro"/>
</dbReference>
<evidence type="ECO:0000259" key="1">
    <source>
        <dbReference type="PROSITE" id="PS50943"/>
    </source>
</evidence>
<dbReference type="InterPro" id="IPR010982">
    <property type="entry name" value="Lambda_DNA-bd_dom_sf"/>
</dbReference>
<accession>A0AAQ3VV37</accession>
<dbReference type="InterPro" id="IPR040799">
    <property type="entry name" value="ComR_TPR"/>
</dbReference>
<dbReference type="InterPro" id="IPR053163">
    <property type="entry name" value="HTH-type_regulator_Rgg"/>
</dbReference>
<protein>
    <recommendedName>
        <fullName evidence="1">HTH cro/C1-type domain-containing protein</fullName>
    </recommendedName>
</protein>